<proteinExistence type="predicted"/>
<gene>
    <name evidence="2" type="ORF">A2V69_00120</name>
</gene>
<dbReference type="InterPro" id="IPR011335">
    <property type="entry name" value="Restrct_endonuc-II-like"/>
</dbReference>
<dbReference type="SUPFAM" id="SSF52980">
    <property type="entry name" value="Restriction endonuclease-like"/>
    <property type="match status" value="1"/>
</dbReference>
<feature type="domain" description="PD-(D/E)XK endonuclease-like" evidence="1">
    <location>
        <begin position="7"/>
        <end position="251"/>
    </location>
</feature>
<dbReference type="Pfam" id="PF12705">
    <property type="entry name" value="PDDEXK_1"/>
    <property type="match status" value="1"/>
</dbReference>
<sequence>MAEIIKTSYSALDTFRQCPLKYKFQVVEKIKAPKSKEAVFGDKLHKALQFFHKQSPLSPTLDELLNYIKEIWESEVFGDEQTDMIYFSEAIKILKNYYENYLKIKEKLVVLDTETRFEVLLENPDNKDQKCLLRGIIDRVDKIKDGVEVIDYKTAKRFPAQNDVNNSLQLSLYCIGVLNRWPEFAKYGPENIKLTLYYLKHQETISSKRTEEQLNNVQKQTWEMLKEIEKSEFQPIPSALCDWCGYRRLCPMWRHLYKEQMAIDDEQVKKVVDEFFALKQANSQNNKKINDLKEIIENYLDKEKIERVFGDTGYITRLIQIKAGGYDIKKLEQLIKTLPLPIQEQFQQVKKNDKEYTIIKASVKKIKKEP</sequence>
<dbReference type="Proteomes" id="UP000177810">
    <property type="component" value="Unassembled WGS sequence"/>
</dbReference>
<dbReference type="Gene3D" id="3.90.320.10">
    <property type="match status" value="1"/>
</dbReference>
<comment type="caution">
    <text evidence="2">The sequence shown here is derived from an EMBL/GenBank/DDBJ whole genome shotgun (WGS) entry which is preliminary data.</text>
</comment>
<dbReference type="InterPro" id="IPR038726">
    <property type="entry name" value="PDDEXK_AddAB-type"/>
</dbReference>
<dbReference type="EMBL" id="MHMT01000028">
    <property type="protein sequence ID" value="OGZ32000.1"/>
    <property type="molecule type" value="Genomic_DNA"/>
</dbReference>
<evidence type="ECO:0000313" key="3">
    <source>
        <dbReference type="Proteomes" id="UP000177810"/>
    </source>
</evidence>
<accession>A0A1G2F2Y2</accession>
<name>A0A1G2F2Y2_9BACT</name>
<dbReference type="AlphaFoldDB" id="A0A1G2F2Y2"/>
<evidence type="ECO:0000259" key="1">
    <source>
        <dbReference type="Pfam" id="PF12705"/>
    </source>
</evidence>
<dbReference type="InterPro" id="IPR011604">
    <property type="entry name" value="PDDEXK-like_dom_sf"/>
</dbReference>
<evidence type="ECO:0000313" key="2">
    <source>
        <dbReference type="EMBL" id="OGZ32000.1"/>
    </source>
</evidence>
<dbReference type="STRING" id="1801990.A2V69_00120"/>
<organism evidence="2 3">
    <name type="scientific">Candidatus Portnoybacteria bacterium RBG_13_40_8</name>
    <dbReference type="NCBI Taxonomy" id="1801990"/>
    <lineage>
        <taxon>Bacteria</taxon>
        <taxon>Candidatus Portnoyibacteriota</taxon>
    </lineage>
</organism>
<reference evidence="2 3" key="1">
    <citation type="journal article" date="2016" name="Nat. Commun.">
        <title>Thousands of microbial genomes shed light on interconnected biogeochemical processes in an aquifer system.</title>
        <authorList>
            <person name="Anantharaman K."/>
            <person name="Brown C.T."/>
            <person name="Hug L.A."/>
            <person name="Sharon I."/>
            <person name="Castelle C.J."/>
            <person name="Probst A.J."/>
            <person name="Thomas B.C."/>
            <person name="Singh A."/>
            <person name="Wilkins M.J."/>
            <person name="Karaoz U."/>
            <person name="Brodie E.L."/>
            <person name="Williams K.H."/>
            <person name="Hubbard S.S."/>
            <person name="Banfield J.F."/>
        </authorList>
    </citation>
    <scope>NUCLEOTIDE SEQUENCE [LARGE SCALE GENOMIC DNA]</scope>
</reference>
<protein>
    <recommendedName>
        <fullName evidence="1">PD-(D/E)XK endonuclease-like domain-containing protein</fullName>
    </recommendedName>
</protein>